<sequence>MTHRIRLADRRAHETIAIEHGNQRYKVGLGRELRTDRTLGPIVEVFLNAQKVNSSLDVLANDGAILLSLALQYGCPPEIIRHAMKRNPDGSPASPLGVAANFLVENLPPTEADNV</sequence>
<accession>A0AAI8MCM6</accession>
<reference evidence="1 2" key="1">
    <citation type="journal article" date="2012" name="Microbes Environ.">
        <title>Complete genome sequence of Bradyrhizobium sp. S23321: insights into symbiosis evolution in soil oligotrophs.</title>
        <authorList>
            <person name="Okubo T."/>
            <person name="Tsukui T."/>
            <person name="Maita H."/>
            <person name="Okamoto S."/>
            <person name="Oshima K."/>
            <person name="Fujisawa T."/>
            <person name="Saito A."/>
            <person name="Futamata H."/>
            <person name="Hattori R."/>
            <person name="Shimomura Y."/>
            <person name="Haruta S."/>
            <person name="Morimoto S."/>
            <person name="Wang Y."/>
            <person name="Sakai Y."/>
            <person name="Hattori M."/>
            <person name="Aizawa S."/>
            <person name="Nagashima K.V.P."/>
            <person name="Masuda S."/>
            <person name="Hattori T."/>
            <person name="Yamashita A."/>
            <person name="Bao Z."/>
            <person name="Hayatsu M."/>
            <person name="Kajiya-Kanegae H."/>
            <person name="Yoshinaga I."/>
            <person name="Sakamoto K."/>
            <person name="Toyota K."/>
            <person name="Nakao M."/>
            <person name="Kohara M."/>
            <person name="Anda M."/>
            <person name="Niwa R."/>
            <person name="Jung-Hwan P."/>
            <person name="Sameshima-Saito R."/>
            <person name="Tokuda S."/>
            <person name="Yamamoto S."/>
            <person name="Yamamoto S."/>
            <person name="Yokoyama T."/>
            <person name="Akutsu T."/>
            <person name="Nakamura Y."/>
            <person name="Nakahira-Yanaka Y."/>
            <person name="Takada Hoshino Y."/>
            <person name="Hirakawa H."/>
            <person name="Mitsui H."/>
            <person name="Terasawa K."/>
            <person name="Itakura M."/>
            <person name="Sato S."/>
            <person name="Ikeda-Ohtsubo W."/>
            <person name="Sakakura N."/>
            <person name="Kaminuma E."/>
            <person name="Minamisawa K."/>
        </authorList>
    </citation>
    <scope>NUCLEOTIDE SEQUENCE [LARGE SCALE GENOMIC DNA]</scope>
    <source>
        <strain evidence="1 2">S23321</strain>
    </source>
</reference>
<dbReference type="EMBL" id="AP012279">
    <property type="protein sequence ID" value="BAL75979.1"/>
    <property type="molecule type" value="Genomic_DNA"/>
</dbReference>
<evidence type="ECO:0000313" key="2">
    <source>
        <dbReference type="Proteomes" id="UP000007886"/>
    </source>
</evidence>
<protein>
    <submittedName>
        <fullName evidence="1">Uncharacterized protein</fullName>
    </submittedName>
</protein>
<dbReference type="Proteomes" id="UP000007886">
    <property type="component" value="Chromosome"/>
</dbReference>
<dbReference type="AlphaFoldDB" id="A0AAI8MCM6"/>
<proteinExistence type="predicted"/>
<name>A0AAI8MCM6_9BRAD</name>
<evidence type="ECO:0000313" key="1">
    <source>
        <dbReference type="EMBL" id="BAL75979.1"/>
    </source>
</evidence>
<organism evidence="1 2">
    <name type="scientific">Bradyrhizobium cosmicum</name>
    <dbReference type="NCBI Taxonomy" id="1404864"/>
    <lineage>
        <taxon>Bacteria</taxon>
        <taxon>Pseudomonadati</taxon>
        <taxon>Pseudomonadota</taxon>
        <taxon>Alphaproteobacteria</taxon>
        <taxon>Hyphomicrobiales</taxon>
        <taxon>Nitrobacteraceae</taxon>
        <taxon>Bradyrhizobium</taxon>
    </lineage>
</organism>
<dbReference type="KEGG" id="brs:S23_27670"/>
<gene>
    <name evidence="1" type="ORF">S23_27670</name>
</gene>
<keyword evidence="2" id="KW-1185">Reference proteome</keyword>
<dbReference type="RefSeq" id="WP_015685299.1">
    <property type="nucleotide sequence ID" value="NC_017082.1"/>
</dbReference>